<comment type="caution">
    <text evidence="1">The sequence shown here is derived from an EMBL/GenBank/DDBJ whole genome shotgun (WGS) entry which is preliminary data.</text>
</comment>
<dbReference type="EMBL" id="QEOB01000003">
    <property type="protein sequence ID" value="PVX85738.1"/>
    <property type="molecule type" value="Genomic_DNA"/>
</dbReference>
<evidence type="ECO:0000313" key="2">
    <source>
        <dbReference type="Proteomes" id="UP000245712"/>
    </source>
</evidence>
<organism evidence="1 2">
    <name type="scientific">Paraburkholderia unamae</name>
    <dbReference type="NCBI Taxonomy" id="219649"/>
    <lineage>
        <taxon>Bacteria</taxon>
        <taxon>Pseudomonadati</taxon>
        <taxon>Pseudomonadota</taxon>
        <taxon>Betaproteobacteria</taxon>
        <taxon>Burkholderiales</taxon>
        <taxon>Burkholderiaceae</taxon>
        <taxon>Paraburkholderia</taxon>
    </lineage>
</organism>
<protein>
    <submittedName>
        <fullName evidence="1">Uncharacterized protein</fullName>
    </submittedName>
</protein>
<name>A0ABX5KS94_9BURK</name>
<evidence type="ECO:0000313" key="1">
    <source>
        <dbReference type="EMBL" id="PVX85738.1"/>
    </source>
</evidence>
<keyword evidence="2" id="KW-1185">Reference proteome</keyword>
<proteinExistence type="predicted"/>
<accession>A0ABX5KS94</accession>
<gene>
    <name evidence="1" type="ORF">C7402_103316</name>
</gene>
<reference evidence="1 2" key="1">
    <citation type="submission" date="2018-05" db="EMBL/GenBank/DDBJ databases">
        <title>Genomic Encyclopedia of Type Strains, Phase IV (KMG-V): Genome sequencing to study the core and pangenomes of soil and plant-associated prokaryotes.</title>
        <authorList>
            <person name="Whitman W."/>
        </authorList>
    </citation>
    <scope>NUCLEOTIDE SEQUENCE [LARGE SCALE GENOMIC DNA]</scope>
    <source>
        <strain evidence="1 2">SCZa-39</strain>
    </source>
</reference>
<sequence length="148" mass="17158">MMKPSRGIENRPRHCIRVADTRERFVFHPIGENRCQLTAQKRCVILKDFRRFLHDLYGSGKQFRIFGHFALLDDSKRSKPFDQTLIRWSMLRGNRIGFVGDTIEPTMNDGSTQRCLTRNMSIDVAMAHVHGTGYIDNIQLFESVASQK</sequence>
<dbReference type="Proteomes" id="UP000245712">
    <property type="component" value="Unassembled WGS sequence"/>
</dbReference>